<sequence>MVKKIIINILRVLGGILAIVIIYVILALALPYIEVSKKATTDVANIPVYIYTNGVHTDIVLPVKSTQIDWNTKIPYANTKDATADYQYIGIGWGDKGFYLDTPTWAELKFSTAFKAAFWLGESALHCTYYTEMKEDDDCKKMFLTSKQYQDLIKFIDTKFDKDVDGKNILVPTNAVYGENDAFYEASGRYSFFCTCNTWTNNALKVAGQKAAFWTPTDSGIFQHYK</sequence>
<reference evidence="2 3" key="1">
    <citation type="submission" date="2019-02" db="EMBL/GenBank/DDBJ databases">
        <title>Pedobacter sp. nov., a novel speices isolated from soil of pinguins habitat in Antarcitica.</title>
        <authorList>
            <person name="He R.-H."/>
        </authorList>
    </citation>
    <scope>NUCLEOTIDE SEQUENCE [LARGE SCALE GENOMIC DNA]</scope>
    <source>
        <strain evidence="2 3">E01020</strain>
    </source>
</reference>
<gene>
    <name evidence="2" type="ORF">EZJ43_07920</name>
</gene>
<dbReference type="OrthoDB" id="211174at2"/>
<keyword evidence="1" id="KW-0812">Transmembrane</keyword>
<keyword evidence="1" id="KW-0472">Membrane</keyword>
<evidence type="ECO:0000313" key="2">
    <source>
        <dbReference type="EMBL" id="TDG36648.1"/>
    </source>
</evidence>
<dbReference type="NCBIfam" id="TIGR02117">
    <property type="entry name" value="chp_urease_rgn"/>
    <property type="match status" value="1"/>
</dbReference>
<protein>
    <submittedName>
        <fullName evidence="2">TIGR02117 family protein</fullName>
    </submittedName>
</protein>
<feature type="transmembrane region" description="Helical" evidence="1">
    <location>
        <begin position="12"/>
        <end position="33"/>
    </location>
</feature>
<accession>A0A4R5MLX0</accession>
<dbReference type="Pfam" id="PF09601">
    <property type="entry name" value="DUF2459"/>
    <property type="match status" value="1"/>
</dbReference>
<name>A0A4R5MLX0_9SPHI</name>
<dbReference type="EMBL" id="SJCY01000004">
    <property type="protein sequence ID" value="TDG36648.1"/>
    <property type="molecule type" value="Genomic_DNA"/>
</dbReference>
<dbReference type="AlphaFoldDB" id="A0A4R5MLX0"/>
<keyword evidence="1" id="KW-1133">Transmembrane helix</keyword>
<evidence type="ECO:0000313" key="3">
    <source>
        <dbReference type="Proteomes" id="UP000295668"/>
    </source>
</evidence>
<comment type="caution">
    <text evidence="2">The sequence shown here is derived from an EMBL/GenBank/DDBJ whole genome shotgun (WGS) entry which is preliminary data.</text>
</comment>
<organism evidence="2 3">
    <name type="scientific">Pedobacter changchengzhani</name>
    <dbReference type="NCBI Taxonomy" id="2529274"/>
    <lineage>
        <taxon>Bacteria</taxon>
        <taxon>Pseudomonadati</taxon>
        <taxon>Bacteroidota</taxon>
        <taxon>Sphingobacteriia</taxon>
        <taxon>Sphingobacteriales</taxon>
        <taxon>Sphingobacteriaceae</taxon>
        <taxon>Pedobacter</taxon>
    </lineage>
</organism>
<proteinExistence type="predicted"/>
<dbReference type="InterPro" id="IPR011727">
    <property type="entry name" value="CHP02117"/>
</dbReference>
<evidence type="ECO:0000256" key="1">
    <source>
        <dbReference type="SAM" id="Phobius"/>
    </source>
</evidence>
<keyword evidence="3" id="KW-1185">Reference proteome</keyword>
<dbReference type="Proteomes" id="UP000295668">
    <property type="component" value="Unassembled WGS sequence"/>
</dbReference>